<organism evidence="1 2">
    <name type="scientific">Ferranicluibacter rubi</name>
    <dbReference type="NCBI Taxonomy" id="2715133"/>
    <lineage>
        <taxon>Bacteria</taxon>
        <taxon>Pseudomonadati</taxon>
        <taxon>Pseudomonadota</taxon>
        <taxon>Alphaproteobacteria</taxon>
        <taxon>Hyphomicrobiales</taxon>
        <taxon>Rhizobiaceae</taxon>
        <taxon>Ferranicluibacter</taxon>
    </lineage>
</organism>
<evidence type="ECO:0000313" key="2">
    <source>
        <dbReference type="Proteomes" id="UP001155840"/>
    </source>
</evidence>
<dbReference type="EMBL" id="JAANCM010000002">
    <property type="protein sequence ID" value="NHT75094.1"/>
    <property type="molecule type" value="Genomic_DNA"/>
</dbReference>
<keyword evidence="2" id="KW-1185">Reference proteome</keyword>
<gene>
    <name evidence="1" type="ORF">G8E10_04895</name>
</gene>
<reference evidence="1" key="1">
    <citation type="submission" date="2020-03" db="EMBL/GenBank/DDBJ databases">
        <title>Ferranicluibacter endophyticum gen. nov., sp. nov., a new genus isolated from Rubus ulmifolius Schott. stem.</title>
        <authorList>
            <person name="Roca-Couso R."/>
            <person name="Flores-Felix J.D."/>
            <person name="Igual J.M."/>
            <person name="Rivas R."/>
        </authorList>
    </citation>
    <scope>NUCLEOTIDE SEQUENCE</scope>
    <source>
        <strain evidence="1">CRRU44</strain>
    </source>
</reference>
<sequence length="213" mass="24580">MSLDYDIRLYELLPDGKLEALGGGSLQHFAGSCPNVGDAIARYNVLEGTFKFYNVQRRMFIDSADGDEGWAIVIRRTDASPLTADVADEWLDETKFWRDVDEQERREEQELAERTPGTAEWLKKQREERNKFRPRLGLNGSERGVLYYMLRNRTRKTIDRIVGAGEKRMKKLAGLGLVEPGATNARGELEWRVTKAGKAELKRHETFRDWKQE</sequence>
<dbReference type="AlphaFoldDB" id="A0AA44C9Q3"/>
<evidence type="ECO:0000313" key="1">
    <source>
        <dbReference type="EMBL" id="NHT75094.1"/>
    </source>
</evidence>
<name>A0AA44C9Q3_9HYPH</name>
<accession>A0AA44C9Q3</accession>
<comment type="caution">
    <text evidence="1">The sequence shown here is derived from an EMBL/GenBank/DDBJ whole genome shotgun (WGS) entry which is preliminary data.</text>
</comment>
<dbReference type="Proteomes" id="UP001155840">
    <property type="component" value="Unassembled WGS sequence"/>
</dbReference>
<protein>
    <submittedName>
        <fullName evidence="1">Uncharacterized protein</fullName>
    </submittedName>
</protein>
<dbReference type="RefSeq" id="WP_167127508.1">
    <property type="nucleotide sequence ID" value="NZ_JAANCM010000002.1"/>
</dbReference>
<proteinExistence type="predicted"/>